<dbReference type="PANTHER" id="PTHR30465:SF66">
    <property type="entry name" value="INNER MEMBRANE ABC TRANSPORTER PERMEASE PROTEIN YEJB"/>
    <property type="match status" value="1"/>
</dbReference>
<dbReference type="RefSeq" id="WP_152809602.1">
    <property type="nucleotide sequence ID" value="NZ_WHNW01000003.1"/>
</dbReference>
<keyword evidence="4 7" id="KW-0812">Transmembrane</keyword>
<evidence type="ECO:0000256" key="1">
    <source>
        <dbReference type="ARBA" id="ARBA00004651"/>
    </source>
</evidence>
<dbReference type="InterPro" id="IPR035906">
    <property type="entry name" value="MetI-like_sf"/>
</dbReference>
<comment type="caution">
    <text evidence="9">The sequence shown here is derived from an EMBL/GenBank/DDBJ whole genome shotgun (WGS) entry which is preliminary data.</text>
</comment>
<dbReference type="InParanoid" id="A0A6N7EWV3"/>
<feature type="transmembrane region" description="Helical" evidence="7">
    <location>
        <begin position="306"/>
        <end position="332"/>
    </location>
</feature>
<keyword evidence="10" id="KW-1185">Reference proteome</keyword>
<dbReference type="Gene3D" id="1.10.3720.10">
    <property type="entry name" value="MetI-like"/>
    <property type="match status" value="1"/>
</dbReference>
<dbReference type="PROSITE" id="PS50928">
    <property type="entry name" value="ABC_TM1"/>
    <property type="match status" value="1"/>
</dbReference>
<comment type="subcellular location">
    <subcellularLocation>
        <location evidence="1 7">Cell membrane</location>
        <topology evidence="1 7">Multi-pass membrane protein</topology>
    </subcellularLocation>
</comment>
<feature type="transmembrane region" description="Helical" evidence="7">
    <location>
        <begin position="261"/>
        <end position="286"/>
    </location>
</feature>
<evidence type="ECO:0000256" key="7">
    <source>
        <dbReference type="RuleBase" id="RU363032"/>
    </source>
</evidence>
<evidence type="ECO:0000256" key="3">
    <source>
        <dbReference type="ARBA" id="ARBA00022475"/>
    </source>
</evidence>
<dbReference type="SUPFAM" id="SSF161098">
    <property type="entry name" value="MetI-like"/>
    <property type="match status" value="1"/>
</dbReference>
<proteinExistence type="inferred from homology"/>
<feature type="transmembrane region" description="Helical" evidence="7">
    <location>
        <begin position="152"/>
        <end position="177"/>
    </location>
</feature>
<accession>A0A6N7EWV3</accession>
<keyword evidence="6 7" id="KW-0472">Membrane</keyword>
<name>A0A6N7EWV3_9GAMM</name>
<evidence type="ECO:0000259" key="8">
    <source>
        <dbReference type="PROSITE" id="PS50928"/>
    </source>
</evidence>
<evidence type="ECO:0000256" key="6">
    <source>
        <dbReference type="ARBA" id="ARBA00023136"/>
    </source>
</evidence>
<dbReference type="CDD" id="cd06261">
    <property type="entry name" value="TM_PBP2"/>
    <property type="match status" value="1"/>
</dbReference>
<keyword evidence="5 7" id="KW-1133">Transmembrane helix</keyword>
<dbReference type="GO" id="GO:0042884">
    <property type="term" value="P:microcin transport"/>
    <property type="evidence" value="ECO:0007669"/>
    <property type="project" value="TreeGrafter"/>
</dbReference>
<dbReference type="AlphaFoldDB" id="A0A6N7EWV3"/>
<comment type="similarity">
    <text evidence="7">Belongs to the binding-protein-dependent transport system permease family.</text>
</comment>
<evidence type="ECO:0000256" key="4">
    <source>
        <dbReference type="ARBA" id="ARBA00022692"/>
    </source>
</evidence>
<dbReference type="FunCoup" id="A0A6N7EWV3">
    <property type="interactions" value="71"/>
</dbReference>
<protein>
    <submittedName>
        <fullName evidence="9">ABC transporter permease subunit</fullName>
    </submittedName>
</protein>
<keyword evidence="3" id="KW-1003">Cell membrane</keyword>
<feature type="transmembrane region" description="Helical" evidence="7">
    <location>
        <begin position="206"/>
        <end position="225"/>
    </location>
</feature>
<sequence length="339" mass="37323">MGAYFIRRLLLVIPTFIGITFLVFLITRLVPGGPLEELLQQIQLAGADGAGNSQTNSGETLSDEQLAELEQFFGLDQSIPQAYMAWMGKLLQLDFGVSTRFQDPVLTLIKERLPISLFYGIATLVIVYSVCIPLGIVKAIRHNTSFDYVSSILVFIGFAIPGYVIGILLLNTFAYYYDWLPLGGFVSDEFETLGFWGKVNDVFRHAVLPLIAYVAGSFAMLTLLMKNSLMENLAKDYMKTAIAKGLSFRQAVFRHALRNSLVPIATGFGGVLSVVLTGSFLIESIFNIDGIGLLGYESVVKRDYPVVMGILVISSLLYLLGNILSDICVALVDPRVKFD</sequence>
<feature type="transmembrane region" description="Helical" evidence="7">
    <location>
        <begin position="9"/>
        <end position="30"/>
    </location>
</feature>
<feature type="transmembrane region" description="Helical" evidence="7">
    <location>
        <begin position="117"/>
        <end position="140"/>
    </location>
</feature>
<gene>
    <name evidence="9" type="ORF">GCU85_03985</name>
</gene>
<evidence type="ECO:0000313" key="10">
    <source>
        <dbReference type="Proteomes" id="UP000471298"/>
    </source>
</evidence>
<dbReference type="PANTHER" id="PTHR30465">
    <property type="entry name" value="INNER MEMBRANE ABC TRANSPORTER"/>
    <property type="match status" value="1"/>
</dbReference>
<evidence type="ECO:0000256" key="5">
    <source>
        <dbReference type="ARBA" id="ARBA00022989"/>
    </source>
</evidence>
<keyword evidence="2 7" id="KW-0813">Transport</keyword>
<evidence type="ECO:0000313" key="9">
    <source>
        <dbReference type="EMBL" id="MPV85899.1"/>
    </source>
</evidence>
<dbReference type="EMBL" id="WHNW01000003">
    <property type="protein sequence ID" value="MPV85899.1"/>
    <property type="molecule type" value="Genomic_DNA"/>
</dbReference>
<feature type="domain" description="ABC transmembrane type-1" evidence="8">
    <location>
        <begin position="113"/>
        <end position="325"/>
    </location>
</feature>
<dbReference type="Proteomes" id="UP000471298">
    <property type="component" value="Unassembled WGS sequence"/>
</dbReference>
<organism evidence="9 10">
    <name type="scientific">Ostreibacterium oceani</name>
    <dbReference type="NCBI Taxonomy" id="2654998"/>
    <lineage>
        <taxon>Bacteria</taxon>
        <taxon>Pseudomonadati</taxon>
        <taxon>Pseudomonadota</taxon>
        <taxon>Gammaproteobacteria</taxon>
        <taxon>Cardiobacteriales</taxon>
        <taxon>Ostreibacteriaceae</taxon>
        <taxon>Ostreibacterium</taxon>
    </lineage>
</organism>
<dbReference type="GO" id="GO:0055085">
    <property type="term" value="P:transmembrane transport"/>
    <property type="evidence" value="ECO:0007669"/>
    <property type="project" value="InterPro"/>
</dbReference>
<reference evidence="9 10" key="1">
    <citation type="submission" date="2019-10" db="EMBL/GenBank/DDBJ databases">
        <title>Cardiobacteriales fam. a chemoheterotrophic member of the order Cardiobacteriales, and proposal of Cardiobacteriales fam. nov.</title>
        <authorList>
            <person name="Wang C."/>
        </authorList>
    </citation>
    <scope>NUCLEOTIDE SEQUENCE [LARGE SCALE GENOMIC DNA]</scope>
    <source>
        <strain evidence="9 10">ML27</strain>
    </source>
</reference>
<dbReference type="GO" id="GO:0005886">
    <property type="term" value="C:plasma membrane"/>
    <property type="evidence" value="ECO:0007669"/>
    <property type="project" value="UniProtKB-SubCell"/>
</dbReference>
<dbReference type="InterPro" id="IPR000515">
    <property type="entry name" value="MetI-like"/>
</dbReference>
<evidence type="ECO:0000256" key="2">
    <source>
        <dbReference type="ARBA" id="ARBA00022448"/>
    </source>
</evidence>
<dbReference type="Pfam" id="PF00528">
    <property type="entry name" value="BPD_transp_1"/>
    <property type="match status" value="1"/>
</dbReference>